<keyword evidence="3" id="KW-0274">FAD</keyword>
<keyword evidence="9" id="KW-1185">Reference proteome</keyword>
<dbReference type="Proteomes" id="UP001165060">
    <property type="component" value="Unassembled WGS sequence"/>
</dbReference>
<evidence type="ECO:0000313" key="8">
    <source>
        <dbReference type="EMBL" id="GMI36237.1"/>
    </source>
</evidence>
<dbReference type="InterPro" id="IPR045024">
    <property type="entry name" value="NDH-2"/>
</dbReference>
<dbReference type="Pfam" id="PF07992">
    <property type="entry name" value="Pyr_redox_2"/>
    <property type="match status" value="1"/>
</dbReference>
<evidence type="ECO:0000256" key="4">
    <source>
        <dbReference type="ARBA" id="ARBA00023002"/>
    </source>
</evidence>
<evidence type="ECO:0000313" key="9">
    <source>
        <dbReference type="Proteomes" id="UP001165060"/>
    </source>
</evidence>
<gene>
    <name evidence="8" type="ORF">TeGR_g3456</name>
</gene>
<comment type="caution">
    <text evidence="8">The sequence shown here is derived from an EMBL/GenBank/DDBJ whole genome shotgun (WGS) entry which is preliminary data.</text>
</comment>
<dbReference type="SUPFAM" id="SSF51905">
    <property type="entry name" value="FAD/NAD(P)-binding domain"/>
    <property type="match status" value="1"/>
</dbReference>
<evidence type="ECO:0000256" key="2">
    <source>
        <dbReference type="ARBA" id="ARBA00022630"/>
    </source>
</evidence>
<dbReference type="Gene3D" id="3.50.50.100">
    <property type="match status" value="1"/>
</dbReference>
<accession>A0ABQ6MZX1</accession>
<evidence type="ECO:0000259" key="7">
    <source>
        <dbReference type="Pfam" id="PF22366"/>
    </source>
</evidence>
<dbReference type="PANTHER" id="PTHR43706">
    <property type="entry name" value="NADH DEHYDROGENASE"/>
    <property type="match status" value="1"/>
</dbReference>
<dbReference type="InterPro" id="IPR036188">
    <property type="entry name" value="FAD/NAD-bd_sf"/>
</dbReference>
<evidence type="ECO:0000259" key="6">
    <source>
        <dbReference type="Pfam" id="PF07992"/>
    </source>
</evidence>
<dbReference type="Pfam" id="PF22366">
    <property type="entry name" value="NDH2_C"/>
    <property type="match status" value="1"/>
</dbReference>
<dbReference type="InterPro" id="IPR023753">
    <property type="entry name" value="FAD/NAD-binding_dom"/>
</dbReference>
<protein>
    <recommendedName>
        <fullName evidence="10">FAD/NAD(P)-binding domain-containing protein</fullName>
    </recommendedName>
</protein>
<feature type="domain" description="External alternative NADH-ubiquinone oxidoreductase-like C-terminal" evidence="7">
    <location>
        <begin position="402"/>
        <end position="454"/>
    </location>
</feature>
<keyword evidence="5" id="KW-0520">NAD</keyword>
<reference evidence="8 9" key="1">
    <citation type="journal article" date="2023" name="Commun. Biol.">
        <title>Genome analysis of Parmales, the sister group of diatoms, reveals the evolutionary specialization of diatoms from phago-mixotrophs to photoautotrophs.</title>
        <authorList>
            <person name="Ban H."/>
            <person name="Sato S."/>
            <person name="Yoshikawa S."/>
            <person name="Yamada K."/>
            <person name="Nakamura Y."/>
            <person name="Ichinomiya M."/>
            <person name="Sato N."/>
            <person name="Blanc-Mathieu R."/>
            <person name="Endo H."/>
            <person name="Kuwata A."/>
            <person name="Ogata H."/>
        </authorList>
    </citation>
    <scope>NUCLEOTIDE SEQUENCE [LARGE SCALE GENOMIC DNA]</scope>
</reference>
<evidence type="ECO:0008006" key="10">
    <source>
        <dbReference type="Google" id="ProtNLM"/>
    </source>
</evidence>
<sequence>MFTSRLLLRPAPLGLRSFATSASSPSSTVILGTGWGGFNLARALASAEHPVTIISPSNHFLFTPLLPSTTVGTLEFRVVQETIRGSTWGKHVTFYQAKARSIDMEKRVIEAEGIFDKESFEVPYSKLVMSQGVKTNTFGTPGVEEREGKEVFFLKHLHHARGIRNRTLELFEQAAFPNTPDDEKRRLLTFVVVGAGPTSCEYASELGDFVHEDIARMYPDLLQFVSLELIEAGAEVLSSFDASLKKYIARLFEERKISVRTATAVKAVEVFTKAAYRHEATKAVLSDGKEIEFGLMVWSAGLQPVKFTARTDFEKTPQGRVVVDEYLRVKGHEGTVWACDDCAQIEGFPLPQLAQVAQQQGEYIAEVLSARKGETDKEWHYFSLGSMMSAGFGAGVYDGSAVGDPKGWHGSLPFNLQGVVAWLAWRSAYWGKQVSLENKLLIPMYWFKAWAFGRSTARF</sequence>
<keyword evidence="2" id="KW-0285">Flavoprotein</keyword>
<dbReference type="PANTHER" id="PTHR43706:SF13">
    <property type="entry name" value="NADH DEHYDROGENASE-RELATED"/>
    <property type="match status" value="1"/>
</dbReference>
<evidence type="ECO:0000256" key="3">
    <source>
        <dbReference type="ARBA" id="ARBA00022827"/>
    </source>
</evidence>
<feature type="domain" description="FAD/NAD(P)-binding" evidence="6">
    <location>
        <begin position="27"/>
        <end position="361"/>
    </location>
</feature>
<proteinExistence type="inferred from homology"/>
<name>A0ABQ6MZX1_9STRA</name>
<comment type="similarity">
    <text evidence="1">Belongs to the NADH dehydrogenase family.</text>
</comment>
<evidence type="ECO:0000256" key="5">
    <source>
        <dbReference type="ARBA" id="ARBA00023027"/>
    </source>
</evidence>
<dbReference type="EMBL" id="BRYB01001914">
    <property type="protein sequence ID" value="GMI36237.1"/>
    <property type="molecule type" value="Genomic_DNA"/>
</dbReference>
<dbReference type="InterPro" id="IPR054585">
    <property type="entry name" value="NDH2-like_C"/>
</dbReference>
<organism evidence="8 9">
    <name type="scientific">Tetraparma gracilis</name>
    <dbReference type="NCBI Taxonomy" id="2962635"/>
    <lineage>
        <taxon>Eukaryota</taxon>
        <taxon>Sar</taxon>
        <taxon>Stramenopiles</taxon>
        <taxon>Ochrophyta</taxon>
        <taxon>Bolidophyceae</taxon>
        <taxon>Parmales</taxon>
        <taxon>Triparmaceae</taxon>
        <taxon>Tetraparma</taxon>
    </lineage>
</organism>
<keyword evidence="4" id="KW-0560">Oxidoreductase</keyword>
<dbReference type="PRINTS" id="PR00368">
    <property type="entry name" value="FADPNR"/>
</dbReference>
<evidence type="ECO:0000256" key="1">
    <source>
        <dbReference type="ARBA" id="ARBA00005272"/>
    </source>
</evidence>